<evidence type="ECO:0000256" key="1">
    <source>
        <dbReference type="SAM" id="SignalP"/>
    </source>
</evidence>
<dbReference type="PROSITE" id="PS51257">
    <property type="entry name" value="PROKAR_LIPOPROTEIN"/>
    <property type="match status" value="1"/>
</dbReference>
<dbReference type="AlphaFoldDB" id="A0A0R3B4X7"/>
<gene>
    <name evidence="2" type="ORF">HBO43_06015</name>
</gene>
<name>A0A0R3B4X7_PSEVE</name>
<protein>
    <submittedName>
        <fullName evidence="2">Uncharacterized protein</fullName>
    </submittedName>
</protein>
<reference evidence="2 3" key="1">
    <citation type="journal article" date="2020" name="Front. Microbiol.">
        <title>Genetic Organization of the aprX-lipA2 Operon Affects the Proteolytic Potential of Pseudomonas Species in Milk.</title>
        <authorList>
            <person name="Maier C."/>
            <person name="Huptas C."/>
            <person name="von Neubeck M."/>
            <person name="Scherer S."/>
            <person name="Wenning M."/>
            <person name="Lucking G."/>
        </authorList>
    </citation>
    <scope>NUCLEOTIDE SEQUENCE [LARGE SCALE GENOMIC DNA]</scope>
    <source>
        <strain evidence="2 3">WS 4671</strain>
    </source>
</reference>
<feature type="chain" id="PRO_5030017318" evidence="1">
    <location>
        <begin position="33"/>
        <end position="356"/>
    </location>
</feature>
<organism evidence="2 3">
    <name type="scientific">Pseudomonas veronii</name>
    <dbReference type="NCBI Taxonomy" id="76761"/>
    <lineage>
        <taxon>Bacteria</taxon>
        <taxon>Pseudomonadati</taxon>
        <taxon>Pseudomonadota</taxon>
        <taxon>Gammaproteobacteria</taxon>
        <taxon>Pseudomonadales</taxon>
        <taxon>Pseudomonadaceae</taxon>
        <taxon>Pseudomonas</taxon>
    </lineage>
</organism>
<dbReference type="EMBL" id="JAAQWE010000004">
    <property type="protein sequence ID" value="NMX96148.1"/>
    <property type="molecule type" value="Genomic_DNA"/>
</dbReference>
<evidence type="ECO:0000313" key="2">
    <source>
        <dbReference type="EMBL" id="NMX96148.1"/>
    </source>
</evidence>
<dbReference type="OrthoDB" id="8890083at2"/>
<sequence length="356" mass="40356">MVKPINTRKNKIRFLRLLTVVCAMFFSLSGCRQDYSLAPPANSEKITVTVKLPKELKTETMWVMYRSPICKRVDYGASGQRTERDGHHSVYKELERQGQSDLYQVELPKDGGGACRWHLANVTFGVAYADPTRFGENVTSGGGGGVVVIFDYNDSPRGGADIKVEGDLTIKKDYYPWVDEEFLGPYKKTVGLAGEGSIYLSYQALQARQVYFEPVIHSDFIVYSAGPKEKKEGNHTAFTYPDGNVVADGQSTPDFWKLQSLRTGRAPECFSRWRYADCRDPRPQLLPDWLPEPDKPGFGRYLIVDEWGKRLPSYSYRLVGNNGQIFEEKTDVEGLTDPLPESAHPVREVDFPNRRW</sequence>
<dbReference type="Proteomes" id="UP000552560">
    <property type="component" value="Unassembled WGS sequence"/>
</dbReference>
<keyword evidence="1" id="KW-0732">Signal</keyword>
<accession>A0A0R3B4X7</accession>
<dbReference type="RefSeq" id="WP_046384663.1">
    <property type="nucleotide sequence ID" value="NZ_CP129402.1"/>
</dbReference>
<comment type="caution">
    <text evidence="2">The sequence shown here is derived from an EMBL/GenBank/DDBJ whole genome shotgun (WGS) entry which is preliminary data.</text>
</comment>
<evidence type="ECO:0000313" key="3">
    <source>
        <dbReference type="Proteomes" id="UP000552560"/>
    </source>
</evidence>
<proteinExistence type="predicted"/>
<feature type="signal peptide" evidence="1">
    <location>
        <begin position="1"/>
        <end position="32"/>
    </location>
</feature>